<accession>A0AAV0XIJ4</accession>
<evidence type="ECO:0000313" key="1">
    <source>
        <dbReference type="EMBL" id="CAI6367331.1"/>
    </source>
</evidence>
<protein>
    <recommendedName>
        <fullName evidence="3">DUF4806 domain-containing protein</fullName>
    </recommendedName>
</protein>
<evidence type="ECO:0008006" key="3">
    <source>
        <dbReference type="Google" id="ProtNLM"/>
    </source>
</evidence>
<dbReference type="Proteomes" id="UP001160148">
    <property type="component" value="Unassembled WGS sequence"/>
</dbReference>
<proteinExistence type="predicted"/>
<gene>
    <name evidence="1" type="ORF">MEUPH1_LOCUS21820</name>
</gene>
<comment type="caution">
    <text evidence="1">The sequence shown here is derived from an EMBL/GenBank/DDBJ whole genome shotgun (WGS) entry which is preliminary data.</text>
</comment>
<evidence type="ECO:0000313" key="2">
    <source>
        <dbReference type="Proteomes" id="UP001160148"/>
    </source>
</evidence>
<name>A0AAV0XIJ4_9HEMI</name>
<reference evidence="1 2" key="1">
    <citation type="submission" date="2023-01" db="EMBL/GenBank/DDBJ databases">
        <authorList>
            <person name="Whitehead M."/>
        </authorList>
    </citation>
    <scope>NUCLEOTIDE SEQUENCE [LARGE SCALE GENOMIC DNA]</scope>
</reference>
<dbReference type="EMBL" id="CARXXK010000004">
    <property type="protein sequence ID" value="CAI6367331.1"/>
    <property type="molecule type" value="Genomic_DNA"/>
</dbReference>
<keyword evidence="2" id="KW-1185">Reference proteome</keyword>
<organism evidence="1 2">
    <name type="scientific">Macrosiphum euphorbiae</name>
    <name type="common">potato aphid</name>
    <dbReference type="NCBI Taxonomy" id="13131"/>
    <lineage>
        <taxon>Eukaryota</taxon>
        <taxon>Metazoa</taxon>
        <taxon>Ecdysozoa</taxon>
        <taxon>Arthropoda</taxon>
        <taxon>Hexapoda</taxon>
        <taxon>Insecta</taxon>
        <taxon>Pterygota</taxon>
        <taxon>Neoptera</taxon>
        <taxon>Paraneoptera</taxon>
        <taxon>Hemiptera</taxon>
        <taxon>Sternorrhyncha</taxon>
        <taxon>Aphidomorpha</taxon>
        <taxon>Aphidoidea</taxon>
        <taxon>Aphididae</taxon>
        <taxon>Macrosiphini</taxon>
        <taxon>Macrosiphum</taxon>
    </lineage>
</organism>
<sequence length="151" mass="17619">MTFNQKELSIIKLDVIKNQELLTEVIDRSRLQVIENSFDRSKIDMPLLNMDQFNAIEENDEQKQLLAHTIRRLRKSFDAKRTTYQIMKMVIDNRLAEGLNMGGKRGGKRAFGRLAICTLIIDAVKDFFPNESILVIKTYMSDWLKQAPKRK</sequence>
<dbReference type="AlphaFoldDB" id="A0AAV0XIJ4"/>